<keyword evidence="6 7" id="KW-0482">Metalloprotease</keyword>
<name>A0A6L5XA81_9BACT</name>
<dbReference type="Gene3D" id="3.40.390.10">
    <property type="entry name" value="Collagenase (Catalytic Domain)"/>
    <property type="match status" value="1"/>
</dbReference>
<keyword evidence="5 7" id="KW-0862">Zinc</keyword>
<dbReference type="EMBL" id="VULT01000006">
    <property type="protein sequence ID" value="MSS17151.1"/>
    <property type="molecule type" value="Genomic_DNA"/>
</dbReference>
<evidence type="ECO:0000256" key="6">
    <source>
        <dbReference type="ARBA" id="ARBA00023049"/>
    </source>
</evidence>
<dbReference type="FunFam" id="3.40.390.10:FF:000009">
    <property type="entry name" value="Oligopeptidase A"/>
    <property type="match status" value="1"/>
</dbReference>
<proteinExistence type="inferred from homology"/>
<keyword evidence="2 7" id="KW-0645">Protease</keyword>
<keyword evidence="10" id="KW-1185">Reference proteome</keyword>
<dbReference type="GO" id="GO:0005829">
    <property type="term" value="C:cytosol"/>
    <property type="evidence" value="ECO:0007669"/>
    <property type="project" value="UniProtKB-ARBA"/>
</dbReference>
<evidence type="ECO:0000256" key="7">
    <source>
        <dbReference type="RuleBase" id="RU003435"/>
    </source>
</evidence>
<gene>
    <name evidence="9" type="ORF">FYJ29_05145</name>
</gene>
<dbReference type="GO" id="GO:0046872">
    <property type="term" value="F:metal ion binding"/>
    <property type="evidence" value="ECO:0007669"/>
    <property type="project" value="UniProtKB-UniRule"/>
</dbReference>
<evidence type="ECO:0000256" key="4">
    <source>
        <dbReference type="ARBA" id="ARBA00022801"/>
    </source>
</evidence>
<comment type="caution">
    <text evidence="9">The sequence shown here is derived from an EMBL/GenBank/DDBJ whole genome shotgun (WGS) entry which is preliminary data.</text>
</comment>
<evidence type="ECO:0000259" key="8">
    <source>
        <dbReference type="Pfam" id="PF01432"/>
    </source>
</evidence>
<dbReference type="GO" id="GO:0004180">
    <property type="term" value="F:carboxypeptidase activity"/>
    <property type="evidence" value="ECO:0007669"/>
    <property type="project" value="TreeGrafter"/>
</dbReference>
<reference evidence="9 10" key="1">
    <citation type="submission" date="2019-08" db="EMBL/GenBank/DDBJ databases">
        <title>In-depth cultivation of the pig gut microbiome towards novel bacterial diversity and tailored functional studies.</title>
        <authorList>
            <person name="Wylensek D."/>
            <person name="Hitch T.C.A."/>
            <person name="Clavel T."/>
        </authorList>
    </citation>
    <scope>NUCLEOTIDE SEQUENCE [LARGE SCALE GENOMIC DNA]</scope>
    <source>
        <strain evidence="9 10">Oil-RF-744-WCA-WT-10</strain>
    </source>
</reference>
<dbReference type="InterPro" id="IPR024077">
    <property type="entry name" value="Neurolysin/TOP_dom2"/>
</dbReference>
<comment type="cofactor">
    <cofactor evidence="7">
        <name>Zn(2+)</name>
        <dbReference type="ChEBI" id="CHEBI:29105"/>
    </cofactor>
    <text evidence="7">Binds 1 zinc ion.</text>
</comment>
<dbReference type="InterPro" id="IPR024079">
    <property type="entry name" value="MetalloPept_cat_dom_sf"/>
</dbReference>
<organism evidence="9 10">
    <name type="scientific">Sodaliphilus pleomorphus</name>
    <dbReference type="NCBI Taxonomy" id="2606626"/>
    <lineage>
        <taxon>Bacteria</taxon>
        <taxon>Pseudomonadati</taxon>
        <taxon>Bacteroidota</taxon>
        <taxon>Bacteroidia</taxon>
        <taxon>Bacteroidales</taxon>
        <taxon>Muribaculaceae</taxon>
        <taxon>Sodaliphilus</taxon>
    </lineage>
</organism>
<dbReference type="GO" id="GO:0004222">
    <property type="term" value="F:metalloendopeptidase activity"/>
    <property type="evidence" value="ECO:0007669"/>
    <property type="project" value="InterPro"/>
</dbReference>
<comment type="similarity">
    <text evidence="1 7">Belongs to the peptidase M3 family.</text>
</comment>
<evidence type="ECO:0000256" key="5">
    <source>
        <dbReference type="ARBA" id="ARBA00022833"/>
    </source>
</evidence>
<dbReference type="Pfam" id="PF01432">
    <property type="entry name" value="Peptidase_M3"/>
    <property type="match status" value="1"/>
</dbReference>
<evidence type="ECO:0000313" key="9">
    <source>
        <dbReference type="EMBL" id="MSS17151.1"/>
    </source>
</evidence>
<dbReference type="PANTHER" id="PTHR43660:SF1">
    <property type="entry name" value="DIPEPTIDYL CARBOXYPEPTIDASE"/>
    <property type="match status" value="1"/>
</dbReference>
<dbReference type="SUPFAM" id="SSF55486">
    <property type="entry name" value="Metalloproteases ('zincins'), catalytic domain"/>
    <property type="match status" value="1"/>
</dbReference>
<accession>A0A6L5XA81</accession>
<keyword evidence="4 7" id="KW-0378">Hydrolase</keyword>
<dbReference type="InterPro" id="IPR001567">
    <property type="entry name" value="Pept_M3A_M3B_dom"/>
</dbReference>
<evidence type="ECO:0000313" key="10">
    <source>
        <dbReference type="Proteomes" id="UP000483362"/>
    </source>
</evidence>
<dbReference type="Proteomes" id="UP000483362">
    <property type="component" value="Unassembled WGS sequence"/>
</dbReference>
<dbReference type="CDD" id="cd06456">
    <property type="entry name" value="M3A_DCP"/>
    <property type="match status" value="1"/>
</dbReference>
<evidence type="ECO:0000256" key="3">
    <source>
        <dbReference type="ARBA" id="ARBA00022723"/>
    </source>
</evidence>
<dbReference type="GO" id="GO:0006508">
    <property type="term" value="P:proteolysis"/>
    <property type="evidence" value="ECO:0007669"/>
    <property type="project" value="UniProtKB-KW"/>
</dbReference>
<dbReference type="InterPro" id="IPR045090">
    <property type="entry name" value="Pept_M3A_M3B"/>
</dbReference>
<dbReference type="AlphaFoldDB" id="A0A6L5XA81"/>
<dbReference type="PANTHER" id="PTHR43660">
    <property type="entry name" value="DIPEPTIDYL CARBOXYPEPTIDASE"/>
    <property type="match status" value="1"/>
</dbReference>
<feature type="domain" description="Peptidase M3A/M3B catalytic" evidence="8">
    <location>
        <begin position="247"/>
        <end position="694"/>
    </location>
</feature>
<protein>
    <submittedName>
        <fullName evidence="9">M3 family metallopeptidase</fullName>
    </submittedName>
</protein>
<evidence type="ECO:0000256" key="2">
    <source>
        <dbReference type="ARBA" id="ARBA00022670"/>
    </source>
</evidence>
<dbReference type="InterPro" id="IPR034005">
    <property type="entry name" value="M3A_DCP"/>
</dbReference>
<evidence type="ECO:0000256" key="1">
    <source>
        <dbReference type="ARBA" id="ARBA00006040"/>
    </source>
</evidence>
<sequence length="699" mass="80211">MNTRSLLIYLLTITFFTFNMNADNVFLHEFKTTHGAIPFDHITVADFEPAIRQGIIEHDKEIQAIANQAASPTFENTVVALERSGKTLTRVLGVFYPMLSANADDSLLAVSNRMMPILSEHNNSVTLNEKLFERIKYVKTHFDATTHDREDQMLLHETYESFLRSGASLQGADREKYRSLSKHLTELTLQFEQNTLKANNAYEMWLTKDDLAGLPESAIEAAKAAAKEKGRDDSYLITLHAPSYSAFMKYSSRRDLREKLYRAYNTQCTDGEYSNMEIIKDIANTRLAIANLLGYKSYADYHLEHMMAQNTKTVYAMLNQLKDAYAPVERKDMQELEQYASGVEGHKVKIMPWDYSYYSNKEKDAKYSINDELLRPYFELNNVTQGVFGLATKLYGLHFNENYDAQVFNPKVKAWNVTDSEGNFMGMLYTDFFPRASKQSGAWMTNFREQYVDENGNDVRPIVTLTMNFTRPTETKPSLLTFYEVETFTHEFGHALHSLLSRCKYASLSGTNVYRDFVEMPSQFNENYMREREFLDSFARHYITGEKIPQDYIDRIVASSQYGAAYACMRQLGFGFIDMAWHTIAKPYTGDPYKMEYNALKPVQVFEPVAGCIMSPQFGHIFSGGYAAGYYGYKWAEVLDADAFSKFKEDGIFNPSTAQSFCNNILSRGGTELPMVLYKRFRGREPKIEAMLRRDGIAK</sequence>
<dbReference type="Gene3D" id="1.10.1370.10">
    <property type="entry name" value="Neurolysin, domain 3"/>
    <property type="match status" value="1"/>
</dbReference>
<keyword evidence="3 7" id="KW-0479">Metal-binding</keyword>